<dbReference type="SUPFAM" id="SSF81606">
    <property type="entry name" value="PP2C-like"/>
    <property type="match status" value="1"/>
</dbReference>
<sequence>MGEQRRELVVGMACEQGPRPSNADAIAAAGALGGATALAVVDGIGGDEHVVAASPACVQEAVAVGAEHGAVAGLLAAGEEMRERQNAAAEKGARIPDAVAAVAVFLPELNVIEVAWTGDCRVWTLHEDELRLRTVDHTQGQRMREYAAELTEEELADYDEDPADWDHVVLTTLGRAHPVDPMSFGSARVSAEGVLAVVVGSDGFHKSLSAEEITEVLREHADDAQEAAEQLVTSALIRSAEVHDNVTAGVLPLSAVPDDSEGQSDG</sequence>
<feature type="domain" description="PPM-type phosphatase" evidence="1">
    <location>
        <begin position="9"/>
        <end position="253"/>
    </location>
</feature>
<dbReference type="InterPro" id="IPR036457">
    <property type="entry name" value="PPM-type-like_dom_sf"/>
</dbReference>
<dbReference type="STRING" id="211114.SAMN04489726_2631"/>
<name>A0A1G9UU60_ALLAB</name>
<dbReference type="Gene3D" id="3.60.40.10">
    <property type="entry name" value="PPM-type phosphatase domain"/>
    <property type="match status" value="1"/>
</dbReference>
<dbReference type="PROSITE" id="PS51746">
    <property type="entry name" value="PPM_2"/>
    <property type="match status" value="1"/>
</dbReference>
<dbReference type="eggNOG" id="COG0631">
    <property type="taxonomic scope" value="Bacteria"/>
</dbReference>
<dbReference type="SMART" id="SM00332">
    <property type="entry name" value="PP2Cc"/>
    <property type="match status" value="1"/>
</dbReference>
<dbReference type="Proteomes" id="UP000183376">
    <property type="component" value="Chromosome I"/>
</dbReference>
<reference evidence="2 3" key="1">
    <citation type="submission" date="2016-10" db="EMBL/GenBank/DDBJ databases">
        <authorList>
            <person name="de Groot N.N."/>
        </authorList>
    </citation>
    <scope>NUCLEOTIDE SEQUENCE [LARGE SCALE GENOMIC DNA]</scope>
    <source>
        <strain evidence="2 3">DSM 44149</strain>
    </source>
</reference>
<evidence type="ECO:0000313" key="3">
    <source>
        <dbReference type="Proteomes" id="UP000183376"/>
    </source>
</evidence>
<dbReference type="AlphaFoldDB" id="A0A1G9UU60"/>
<accession>A0A1G9UU60</accession>
<proteinExistence type="predicted"/>
<protein>
    <submittedName>
        <fullName evidence="2">Serine/threonine protein phosphatase PrpC</fullName>
    </submittedName>
</protein>
<dbReference type="InterPro" id="IPR001932">
    <property type="entry name" value="PPM-type_phosphatase-like_dom"/>
</dbReference>
<evidence type="ECO:0000313" key="2">
    <source>
        <dbReference type="EMBL" id="SDM63504.1"/>
    </source>
</evidence>
<keyword evidence="3" id="KW-1185">Reference proteome</keyword>
<dbReference type="RefSeq" id="WP_030431739.1">
    <property type="nucleotide sequence ID" value="NZ_JOEF01000021.1"/>
</dbReference>
<organism evidence="2 3">
    <name type="scientific">Allokutzneria albata</name>
    <name type="common">Kibdelosporangium albatum</name>
    <dbReference type="NCBI Taxonomy" id="211114"/>
    <lineage>
        <taxon>Bacteria</taxon>
        <taxon>Bacillati</taxon>
        <taxon>Actinomycetota</taxon>
        <taxon>Actinomycetes</taxon>
        <taxon>Pseudonocardiales</taxon>
        <taxon>Pseudonocardiaceae</taxon>
        <taxon>Allokutzneria</taxon>
    </lineage>
</organism>
<dbReference type="OrthoDB" id="9801841at2"/>
<evidence type="ECO:0000259" key="1">
    <source>
        <dbReference type="PROSITE" id="PS51746"/>
    </source>
</evidence>
<dbReference type="EMBL" id="LT629701">
    <property type="protein sequence ID" value="SDM63504.1"/>
    <property type="molecule type" value="Genomic_DNA"/>
</dbReference>
<gene>
    <name evidence="2" type="ORF">SAMN04489726_2631</name>
</gene>